<evidence type="ECO:0000256" key="1">
    <source>
        <dbReference type="ARBA" id="ARBA00006586"/>
    </source>
</evidence>
<dbReference type="Gene3D" id="1.10.1400.10">
    <property type="match status" value="1"/>
</dbReference>
<dbReference type="Gene3D" id="3.60.20.10">
    <property type="entry name" value="Glutamine Phosphoribosylpyrophosphate, subunit 1, domain 1"/>
    <property type="match status" value="1"/>
</dbReference>
<feature type="active site" description="Nucleophile" evidence="4">
    <location>
        <position position="284"/>
    </location>
</feature>
<keyword evidence="9" id="KW-1185">Reference proteome</keyword>
<accession>A0A167HTE9</accession>
<feature type="binding site" evidence="5">
    <location>
        <position position="365"/>
    </location>
    <ligand>
        <name>Ca(2+)</name>
        <dbReference type="ChEBI" id="CHEBI:29108"/>
    </ligand>
</feature>
<evidence type="ECO:0000256" key="2">
    <source>
        <dbReference type="ARBA" id="ARBA00022801"/>
    </source>
</evidence>
<feature type="binding site" evidence="5">
    <location>
        <position position="362"/>
    </location>
    <ligand>
        <name>Ca(2+)</name>
        <dbReference type="ChEBI" id="CHEBI:29108"/>
    </ligand>
</feature>
<keyword evidence="5" id="KW-0106">Calcium</keyword>
<gene>
    <name evidence="7" type="ORF">LPB072_11750</name>
    <name evidence="8" type="ORF">LPB72_10370</name>
</gene>
<dbReference type="GO" id="GO:0017000">
    <property type="term" value="P:antibiotic biosynthetic process"/>
    <property type="evidence" value="ECO:0007669"/>
    <property type="project" value="InterPro"/>
</dbReference>
<evidence type="ECO:0000256" key="4">
    <source>
        <dbReference type="PIRSR" id="PIRSR001227-1"/>
    </source>
</evidence>
<proteinExistence type="inferred from homology"/>
<dbReference type="Gene3D" id="2.30.120.10">
    <property type="match status" value="1"/>
</dbReference>
<dbReference type="STRING" id="1763535.LPB072_11750"/>
<dbReference type="PIRSF" id="PIRSF001227">
    <property type="entry name" value="Pen_acylase"/>
    <property type="match status" value="1"/>
</dbReference>
<dbReference type="InterPro" id="IPR023343">
    <property type="entry name" value="Penicillin_amidase_dom1"/>
</dbReference>
<evidence type="ECO:0000313" key="10">
    <source>
        <dbReference type="Proteomes" id="UP000185680"/>
    </source>
</evidence>
<organism evidence="7 10">
    <name type="scientific">Hydrogenophaga crassostreae</name>
    <dbReference type="NCBI Taxonomy" id="1763535"/>
    <lineage>
        <taxon>Bacteria</taxon>
        <taxon>Pseudomonadati</taxon>
        <taxon>Pseudomonadota</taxon>
        <taxon>Betaproteobacteria</taxon>
        <taxon>Burkholderiales</taxon>
        <taxon>Comamonadaceae</taxon>
        <taxon>Hydrogenophaga</taxon>
    </lineage>
</organism>
<dbReference type="Proteomes" id="UP000185680">
    <property type="component" value="Chromosome"/>
</dbReference>
<comment type="similarity">
    <text evidence="1">Belongs to the peptidase S45 family.</text>
</comment>
<dbReference type="GO" id="GO:0046872">
    <property type="term" value="F:metal ion binding"/>
    <property type="evidence" value="ECO:0007669"/>
    <property type="project" value="UniProtKB-KW"/>
</dbReference>
<feature type="binding site" evidence="5">
    <location>
        <position position="201"/>
    </location>
    <ligand>
        <name>Ca(2+)</name>
        <dbReference type="ChEBI" id="CHEBI:29108"/>
    </ligand>
</feature>
<keyword evidence="6" id="KW-1133">Transmembrane helix</keyword>
<dbReference type="InterPro" id="IPR043146">
    <property type="entry name" value="Penicillin_amidase_N_B-knob"/>
</dbReference>
<dbReference type="EMBL" id="CP017476">
    <property type="protein sequence ID" value="AOW13423.1"/>
    <property type="molecule type" value="Genomic_DNA"/>
</dbReference>
<dbReference type="PANTHER" id="PTHR34218:SF4">
    <property type="entry name" value="ACYL-HOMOSERINE LACTONE ACYLASE QUIP"/>
    <property type="match status" value="1"/>
</dbReference>
<comment type="cofactor">
    <cofactor evidence="5">
        <name>Ca(2+)</name>
        <dbReference type="ChEBI" id="CHEBI:29108"/>
    </cofactor>
    <text evidence="5">Binds 1 Ca(2+) ion per dimer.</text>
</comment>
<keyword evidence="2" id="KW-0378">Hydrolase</keyword>
<evidence type="ECO:0000313" key="9">
    <source>
        <dbReference type="Proteomes" id="UP000185657"/>
    </source>
</evidence>
<dbReference type="SUPFAM" id="SSF56235">
    <property type="entry name" value="N-terminal nucleophile aminohydrolases (Ntn hydrolases)"/>
    <property type="match status" value="1"/>
</dbReference>
<dbReference type="InterPro" id="IPR002692">
    <property type="entry name" value="S45"/>
</dbReference>
<protein>
    <submittedName>
        <fullName evidence="7">Penicillin amidase</fullName>
    </submittedName>
</protein>
<dbReference type="Proteomes" id="UP000185657">
    <property type="component" value="Unassembled WGS sequence"/>
</dbReference>
<keyword evidence="3" id="KW-0865">Zymogen</keyword>
<dbReference type="InterPro" id="IPR029055">
    <property type="entry name" value="Ntn_hydrolases_N"/>
</dbReference>
<evidence type="ECO:0000256" key="5">
    <source>
        <dbReference type="PIRSR" id="PIRSR001227-2"/>
    </source>
</evidence>
<dbReference type="EMBL" id="LVWD01000013">
    <property type="protein sequence ID" value="OAD41712.1"/>
    <property type="molecule type" value="Genomic_DNA"/>
</dbReference>
<evidence type="ECO:0000313" key="7">
    <source>
        <dbReference type="EMBL" id="AOW13423.1"/>
    </source>
</evidence>
<evidence type="ECO:0000256" key="6">
    <source>
        <dbReference type="SAM" id="Phobius"/>
    </source>
</evidence>
<dbReference type="CDD" id="cd03747">
    <property type="entry name" value="Ntn_PGA_like"/>
    <property type="match status" value="1"/>
</dbReference>
<dbReference type="Pfam" id="PF01804">
    <property type="entry name" value="Penicil_amidase"/>
    <property type="match status" value="1"/>
</dbReference>
<dbReference type="AlphaFoldDB" id="A0A167HTE9"/>
<dbReference type="GO" id="GO:0016811">
    <property type="term" value="F:hydrolase activity, acting on carbon-nitrogen (but not peptide) bonds, in linear amides"/>
    <property type="evidence" value="ECO:0007669"/>
    <property type="project" value="InterPro"/>
</dbReference>
<dbReference type="KEGG" id="hyl:LPB072_11750"/>
<name>A0A167HTE9_9BURK</name>
<feature type="transmembrane region" description="Helical" evidence="6">
    <location>
        <begin position="14"/>
        <end position="33"/>
    </location>
</feature>
<evidence type="ECO:0000256" key="3">
    <source>
        <dbReference type="ARBA" id="ARBA00023145"/>
    </source>
</evidence>
<dbReference type="InterPro" id="IPR014395">
    <property type="entry name" value="Pen/GL7ACA/AHL_acylase"/>
</dbReference>
<sequence>MCLEEFILKAIRRLGYLLVALLLVGGVALVVYGQRSLIQTDGELQIQGLIKPVRVQRDASDIAHIFASDPRDAWMAMGYVHAQERGWQLEFNRRIMRGTLSEVFGEATLPTDRILRALGIHRVAAAQLEHVSAEARAAATAYSQGVNAFFANRSQALSPEFQVFGIDPRAEAEAGTYWEPVDSMAWSLMMALDLGGNWGNEVARLTALQVLDTEGLWQLFPPYPGEAPAATADLAKLYKTLGVFNPSTQPTAAVKPSSGDQLASIGVAMQRWAQDLGNVEGKGSNNWVVDGTRTVSGKPLLANDPHLGLSAPAIWYFARLQAPDVGDLKGMDVIGATLPGTPFVVLGRTPEVAWGFTNTGPDVQDLFLEQINPDNPGQYRIPAGLGEAWADFDTRTETIRIKGLPDEQFIVRSTRHGPVISDVPGPTQDLIDTKRYALALHWTALNADNNSIQATLESNRVRSVEELIHALRNFEAPMQNVVMADISGRIAFKAVGKVPLRSPANDIRGVAPMPGWESRYDWQGWLPYADTPQDDGSEGWIATANQRIHAVDYPYFLTQDWAPPYRRNRIAGLLAQTPKHTLASFAAIQGDQTSLATQRLLPFLLRTQSSHPLAPAALKALEGFDGEMRQDIAAPLIYTAWIDEFTRGVIGGRLGQARFEALYGKRLFRNAVEDILERDDVAWCGNGGCAKASGAALDRALDRLKDMQGDAVAGWRWGEAHPAISIHRPFSNVEALAPLFEVRTPTGGDPFTVNVGQYHLDKSDAPFANRHAASLRALYDLDDPEKSVFIYQTGQDGNALSPRYRDMRDEWAAVQYRALQMRPAEWKHSLTLTP</sequence>
<reference evidence="8 9" key="1">
    <citation type="submission" date="2016-02" db="EMBL/GenBank/DDBJ databases">
        <title>Draft genome sequence of Hydrogenophaga sp. LPB0072.</title>
        <authorList>
            <person name="Shin S.-K."/>
            <person name="Yi H."/>
        </authorList>
    </citation>
    <scope>NUCLEOTIDE SEQUENCE [LARGE SCALE GENOMIC DNA]</scope>
    <source>
        <strain evidence="8 9">LPB0072</strain>
    </source>
</reference>
<reference evidence="7 10" key="2">
    <citation type="submission" date="2016-10" db="EMBL/GenBank/DDBJ databases">
        <title>Hydorgenophaga sp. LPB0072 isolated from gastropod.</title>
        <authorList>
            <person name="Kim E."/>
            <person name="Yi H."/>
        </authorList>
    </citation>
    <scope>NUCLEOTIDE SEQUENCE [LARGE SCALE GENOMIC DNA]</scope>
    <source>
        <strain evidence="7 10">LPB0072</strain>
    </source>
</reference>
<dbReference type="InterPro" id="IPR043147">
    <property type="entry name" value="Penicillin_amidase_A-knob"/>
</dbReference>
<evidence type="ECO:0000313" key="8">
    <source>
        <dbReference type="EMBL" id="OAD41712.1"/>
    </source>
</evidence>
<keyword evidence="6" id="KW-0812">Transmembrane</keyword>
<dbReference type="Gene3D" id="1.10.439.10">
    <property type="entry name" value="Penicillin Amidohydrolase, domain 1"/>
    <property type="match status" value="1"/>
</dbReference>
<keyword evidence="5" id="KW-0479">Metal-binding</keyword>
<keyword evidence="6" id="KW-0472">Membrane</keyword>
<dbReference type="PANTHER" id="PTHR34218">
    <property type="entry name" value="PEPTIDASE S45 PENICILLIN AMIDASE"/>
    <property type="match status" value="1"/>
</dbReference>